<keyword evidence="2" id="KW-0472">Membrane</keyword>
<dbReference type="STRING" id="1817863.A2Y62_12810"/>
<dbReference type="SUPFAM" id="SSF69318">
    <property type="entry name" value="Integrin alpha N-terminal domain"/>
    <property type="match status" value="2"/>
</dbReference>
<dbReference type="EMBL" id="MFGW01000111">
    <property type="protein sequence ID" value="OGF65596.1"/>
    <property type="molecule type" value="Genomic_DNA"/>
</dbReference>
<evidence type="ECO:0000256" key="1">
    <source>
        <dbReference type="ARBA" id="ARBA00022729"/>
    </source>
</evidence>
<dbReference type="Gene3D" id="2.130.10.130">
    <property type="entry name" value="Integrin alpha, N-terminal"/>
    <property type="match status" value="2"/>
</dbReference>
<reference evidence="3 4" key="1">
    <citation type="journal article" date="2016" name="Nat. Commun.">
        <title>Thousands of microbial genomes shed light on interconnected biogeochemical processes in an aquifer system.</title>
        <authorList>
            <person name="Anantharaman K."/>
            <person name="Brown C.T."/>
            <person name="Hug L.A."/>
            <person name="Sharon I."/>
            <person name="Castelle C.J."/>
            <person name="Probst A.J."/>
            <person name="Thomas B.C."/>
            <person name="Singh A."/>
            <person name="Wilkins M.J."/>
            <person name="Karaoz U."/>
            <person name="Brodie E.L."/>
            <person name="Williams K.H."/>
            <person name="Hubbard S.S."/>
            <person name="Banfield J.F."/>
        </authorList>
    </citation>
    <scope>NUCLEOTIDE SEQUENCE [LARGE SCALE GENOMIC DNA]</scope>
</reference>
<sequence length="1129" mass="123759">MKSKIILLSKEAIIAGLSKYRIAGIHYVFTNNKKNKSNSDHVLRSKHSCSIYSNHCSLILQEDIMYKKIGIGILLGILFFSTSLFGQWLNWYEESPSASGAYRAVVAADFNWDNLIDIAAAPTSGGIQIWYRTPSGWNPTPEIITSTGTYRSLAAGDINYDGTTDLVGSGTTIGAWLHNFISGTFIWEPANNFNPAPAGSFNSIALANINQVLEDYGCVPMNDCDGMKIPFPNGLDIIVTDNTDPGHGIKVYRWAGYIFNNDTCQGSWELEVVPGLPGNGYYTQVISTDFNLDSSLDLAASKDGGIDVLFRSLAADVDGCHMDDKNGNFSPEWRLQNGASGQSDILPSHGNYKSIASADINNDLFPDLIASGVPTERPDNAYGIEVWYGTRGTIDWLWFKEFNVSDPLDSLLIPGTYLYVVISDFHNDNILDIAAGTSSNGIKVWRGQYYIDNPNMPCPPAINPAVKECPEPKTYFWYADTPPVTEGNFPSLSTSDINGDGKNDLAGADFNATSGDKGVKAYLETSPNTFNFSGWYPVDIDSFPEFTIFAGMKFSGTNVYGGTDGMEAFAPFLGPDLDTTGPMIIATVEDLNPSDNQSEVKIFKTDGEGKWEPECTPLAEGAYEDAIIVNINNDRFFDVVAIRRANAGAYGIRAWLQIATCVFQEISNGLSGTGNNYNEVVVVDINNDGFNDIIAAMEGAIQLWCGLPASPPTLWTWVQCGTLGDGRNTRSIVAKDFNEDGFVDVVGCSYSLSGPHGLTHYYQMNGGTQWGTYQINTSIQCQRVYSPRFTTCLPNENDEHWDIVASSLDSGIAIFRHVLSGSEWTWSPIQSPIASNNISRAIALDIDLNGRTDLVARNTTNLGLSTYNWDCVQWNPATSDSGFICTDMDTADFNNDLLPDLVSTCQNQTNTDHVLRVSYAYSTPNVPSLINPPNGATLNTREPQFQFSSSSSYTNCFRFKIELEDGNNLSIHNGAYSPKGWNTICYDSTQVATYNFQVDDIFPEGLPNGNYFWTALTYDGFRQSNSSLTRVFTVNPTDQTPPSEVQDILVEKTTGGVLLKWNKVPETDVNRYRIFRGNNSTFPLIPSSMIGQISSPPTNPVTFADTKPSTGPLMFYKVKAVDTTGNVGP</sequence>
<feature type="transmembrane region" description="Helical" evidence="2">
    <location>
        <begin position="69"/>
        <end position="89"/>
    </location>
</feature>
<dbReference type="PANTHER" id="PTHR46580">
    <property type="entry name" value="SENSOR KINASE-RELATED"/>
    <property type="match status" value="1"/>
</dbReference>
<organism evidence="3 4">
    <name type="scientific">Candidatus Fischerbacteria bacterium RBG_13_37_8</name>
    <dbReference type="NCBI Taxonomy" id="1817863"/>
    <lineage>
        <taxon>Bacteria</taxon>
        <taxon>Candidatus Fischeribacteriota</taxon>
    </lineage>
</organism>
<evidence type="ECO:0000313" key="4">
    <source>
        <dbReference type="Proteomes" id="UP000178943"/>
    </source>
</evidence>
<dbReference type="InterPro" id="IPR028994">
    <property type="entry name" value="Integrin_alpha_N"/>
</dbReference>
<keyword evidence="1" id="KW-0732">Signal</keyword>
<evidence type="ECO:0008006" key="5">
    <source>
        <dbReference type="Google" id="ProtNLM"/>
    </source>
</evidence>
<dbReference type="Proteomes" id="UP000178943">
    <property type="component" value="Unassembled WGS sequence"/>
</dbReference>
<dbReference type="Pfam" id="PF13517">
    <property type="entry name" value="FG-GAP_3"/>
    <property type="match status" value="1"/>
</dbReference>
<keyword evidence="2" id="KW-1133">Transmembrane helix</keyword>
<accession>A0A1F5VQ53</accession>
<evidence type="ECO:0000313" key="3">
    <source>
        <dbReference type="EMBL" id="OGF65596.1"/>
    </source>
</evidence>
<dbReference type="InterPro" id="IPR013783">
    <property type="entry name" value="Ig-like_fold"/>
</dbReference>
<evidence type="ECO:0000256" key="2">
    <source>
        <dbReference type="SAM" id="Phobius"/>
    </source>
</evidence>
<dbReference type="PANTHER" id="PTHR46580:SF4">
    <property type="entry name" value="ATP_GTP-BINDING PROTEIN"/>
    <property type="match status" value="1"/>
</dbReference>
<dbReference type="AlphaFoldDB" id="A0A1F5VQ53"/>
<name>A0A1F5VQ53_9BACT</name>
<dbReference type="Gene3D" id="2.60.40.10">
    <property type="entry name" value="Immunoglobulins"/>
    <property type="match status" value="2"/>
</dbReference>
<protein>
    <recommendedName>
        <fullName evidence="5">Fibronectin type-III domain-containing protein</fullName>
    </recommendedName>
</protein>
<keyword evidence="2" id="KW-0812">Transmembrane</keyword>
<proteinExistence type="predicted"/>
<gene>
    <name evidence="3" type="ORF">A2Y62_12810</name>
</gene>
<comment type="caution">
    <text evidence="3">The sequence shown here is derived from an EMBL/GenBank/DDBJ whole genome shotgun (WGS) entry which is preliminary data.</text>
</comment>
<dbReference type="InterPro" id="IPR013517">
    <property type="entry name" value="FG-GAP"/>
</dbReference>